<protein>
    <submittedName>
        <fullName evidence="2">Uncharacterized protein</fullName>
    </submittedName>
</protein>
<accession>A0ABN3FKQ1</accession>
<dbReference type="Proteomes" id="UP001501218">
    <property type="component" value="Unassembled WGS sequence"/>
</dbReference>
<evidence type="ECO:0000256" key="1">
    <source>
        <dbReference type="SAM" id="MobiDB-lite"/>
    </source>
</evidence>
<proteinExistence type="predicted"/>
<feature type="region of interest" description="Disordered" evidence="1">
    <location>
        <begin position="36"/>
        <end position="56"/>
    </location>
</feature>
<sequence length="56" mass="6266">MGKGTIEVKKKCCHSQPPCDSCPIVLLRKLLRDAKAEEVKKAKKKSKKADKKKDAK</sequence>
<keyword evidence="3" id="KW-1185">Reference proteome</keyword>
<feature type="compositionally biased region" description="Basic residues" evidence="1">
    <location>
        <begin position="41"/>
        <end position="50"/>
    </location>
</feature>
<dbReference type="RefSeq" id="WP_344125872.1">
    <property type="nucleotide sequence ID" value="NZ_BAAARA010000001.1"/>
</dbReference>
<evidence type="ECO:0000313" key="3">
    <source>
        <dbReference type="Proteomes" id="UP001501218"/>
    </source>
</evidence>
<dbReference type="EMBL" id="BAAARA010000001">
    <property type="protein sequence ID" value="GAA2332251.1"/>
    <property type="molecule type" value="Genomic_DNA"/>
</dbReference>
<reference evidence="2 3" key="1">
    <citation type="journal article" date="2019" name="Int. J. Syst. Evol. Microbiol.">
        <title>The Global Catalogue of Microorganisms (GCM) 10K type strain sequencing project: providing services to taxonomists for standard genome sequencing and annotation.</title>
        <authorList>
            <consortium name="The Broad Institute Genomics Platform"/>
            <consortium name="The Broad Institute Genome Sequencing Center for Infectious Disease"/>
            <person name="Wu L."/>
            <person name="Ma J."/>
        </authorList>
    </citation>
    <scope>NUCLEOTIDE SEQUENCE [LARGE SCALE GENOMIC DNA]</scope>
    <source>
        <strain evidence="2 3">JCM 16221</strain>
    </source>
</reference>
<name>A0ABN3FKQ1_9PSEU</name>
<comment type="caution">
    <text evidence="2">The sequence shown here is derived from an EMBL/GenBank/DDBJ whole genome shotgun (WGS) entry which is preliminary data.</text>
</comment>
<organism evidence="2 3">
    <name type="scientific">Saccharopolyspora halophila</name>
    <dbReference type="NCBI Taxonomy" id="405551"/>
    <lineage>
        <taxon>Bacteria</taxon>
        <taxon>Bacillati</taxon>
        <taxon>Actinomycetota</taxon>
        <taxon>Actinomycetes</taxon>
        <taxon>Pseudonocardiales</taxon>
        <taxon>Pseudonocardiaceae</taxon>
        <taxon>Saccharopolyspora</taxon>
    </lineage>
</organism>
<evidence type="ECO:0000313" key="2">
    <source>
        <dbReference type="EMBL" id="GAA2332251.1"/>
    </source>
</evidence>
<gene>
    <name evidence="2" type="ORF">GCM10009854_04340</name>
</gene>